<dbReference type="InterPro" id="IPR025377">
    <property type="entry name" value="DUF4367"/>
</dbReference>
<dbReference type="RefSeq" id="WP_317944940.1">
    <property type="nucleotide sequence ID" value="NZ_JAUBDI010000013.1"/>
</dbReference>
<sequence>MSKAEKRELDHIIREVLQKQMDQNPGPNIPVEEAWNQFEARRKNSKKERKPGRKKIYGSTLLIMAAACLLFFAVGTPQQGAAFNNWFVFYQKIQGSVVQIFGGNTEHIADEGAPPPSTEMEDMGYQVMDIEYVTEQLSLEEAQSLTAFNIKSPIVPASFELTSVTVVRPENQLSTDITLNFVGMGKQLSIHQKLLDGEFGFGLSADSMDTKVKELVINERQANLITFKNGVRQLIWTTQSRYYSIEGNLEEAELIAIAESM</sequence>
<gene>
    <name evidence="3" type="ORF">QT711_13090</name>
</gene>
<accession>A0ABU4GAU9</accession>
<dbReference type="Pfam" id="PF14285">
    <property type="entry name" value="DUF4367"/>
    <property type="match status" value="1"/>
</dbReference>
<keyword evidence="1" id="KW-0472">Membrane</keyword>
<proteinExistence type="predicted"/>
<dbReference type="EMBL" id="JAUBDI010000013">
    <property type="protein sequence ID" value="MDW0114126.1"/>
    <property type="molecule type" value="Genomic_DNA"/>
</dbReference>
<keyword evidence="1" id="KW-1133">Transmembrane helix</keyword>
<protein>
    <submittedName>
        <fullName evidence="3">DUF4367 domain-containing protein</fullName>
    </submittedName>
</protein>
<feature type="transmembrane region" description="Helical" evidence="1">
    <location>
        <begin position="56"/>
        <end position="75"/>
    </location>
</feature>
<evidence type="ECO:0000256" key="1">
    <source>
        <dbReference type="SAM" id="Phobius"/>
    </source>
</evidence>
<keyword evidence="1" id="KW-0812">Transmembrane</keyword>
<name>A0ABU4GAU9_9BACL</name>
<comment type="caution">
    <text evidence="3">The sequence shown here is derived from an EMBL/GenBank/DDBJ whole genome shotgun (WGS) entry which is preliminary data.</text>
</comment>
<reference evidence="3 4" key="1">
    <citation type="submission" date="2023-06" db="EMBL/GenBank/DDBJ databases">
        <title>Sporosarcina sp. nov., isolated from Korean traditional fermented seafood 'Jeotgal'.</title>
        <authorList>
            <person name="Yang A.I."/>
            <person name="Shin N.-R."/>
        </authorList>
    </citation>
    <scope>NUCLEOTIDE SEQUENCE [LARGE SCALE GENOMIC DNA]</scope>
    <source>
        <strain evidence="3 4">KCTC13119</strain>
    </source>
</reference>
<keyword evidence="4" id="KW-1185">Reference proteome</keyword>
<dbReference type="Proteomes" id="UP001282284">
    <property type="component" value="Unassembled WGS sequence"/>
</dbReference>
<evidence type="ECO:0000313" key="4">
    <source>
        <dbReference type="Proteomes" id="UP001282284"/>
    </source>
</evidence>
<organism evidence="3 4">
    <name type="scientific">Sporosarcina saromensis</name>
    <dbReference type="NCBI Taxonomy" id="359365"/>
    <lineage>
        <taxon>Bacteria</taxon>
        <taxon>Bacillati</taxon>
        <taxon>Bacillota</taxon>
        <taxon>Bacilli</taxon>
        <taxon>Bacillales</taxon>
        <taxon>Caryophanaceae</taxon>
        <taxon>Sporosarcina</taxon>
    </lineage>
</organism>
<feature type="domain" description="DUF4367" evidence="2">
    <location>
        <begin position="172"/>
        <end position="261"/>
    </location>
</feature>
<evidence type="ECO:0000259" key="2">
    <source>
        <dbReference type="Pfam" id="PF14285"/>
    </source>
</evidence>
<evidence type="ECO:0000313" key="3">
    <source>
        <dbReference type="EMBL" id="MDW0114126.1"/>
    </source>
</evidence>